<feature type="compositionally biased region" description="Polar residues" evidence="3">
    <location>
        <begin position="259"/>
        <end position="269"/>
    </location>
</feature>
<dbReference type="GO" id="GO:0016787">
    <property type="term" value="F:hydrolase activity"/>
    <property type="evidence" value="ECO:0007669"/>
    <property type="project" value="UniProtKB-KW"/>
</dbReference>
<dbReference type="InterPro" id="IPR010126">
    <property type="entry name" value="Esterase_phb"/>
</dbReference>
<name>A0A286D943_9GAMM</name>
<reference evidence="5 6" key="1">
    <citation type="submission" date="2017-09" db="EMBL/GenBank/DDBJ databases">
        <authorList>
            <person name="Ehlers B."/>
            <person name="Leendertz F.H."/>
        </authorList>
    </citation>
    <scope>NUCLEOTIDE SEQUENCE [LARGE SCALE GENOMIC DNA]</scope>
    <source>
        <strain evidence="5 6">CGMCC 1.10978</strain>
    </source>
</reference>
<evidence type="ECO:0000313" key="6">
    <source>
        <dbReference type="Proteomes" id="UP000219374"/>
    </source>
</evidence>
<dbReference type="PANTHER" id="PTHR43037">
    <property type="entry name" value="UNNAMED PRODUCT-RELATED"/>
    <property type="match status" value="1"/>
</dbReference>
<dbReference type="RefSeq" id="WP_097122414.1">
    <property type="nucleotide sequence ID" value="NZ_OCND01000006.1"/>
</dbReference>
<dbReference type="EMBL" id="OCND01000006">
    <property type="protein sequence ID" value="SOD55152.1"/>
    <property type="molecule type" value="Genomic_DNA"/>
</dbReference>
<keyword evidence="2" id="KW-0378">Hydrolase</keyword>
<feature type="signal peptide" evidence="4">
    <location>
        <begin position="1"/>
        <end position="23"/>
    </location>
</feature>
<gene>
    <name evidence="5" type="ORF">SAMN06296416_106117</name>
</gene>
<dbReference type="OrthoDB" id="5291933at2"/>
<evidence type="ECO:0000313" key="5">
    <source>
        <dbReference type="EMBL" id="SOD55152.1"/>
    </source>
</evidence>
<evidence type="ECO:0000256" key="2">
    <source>
        <dbReference type="ARBA" id="ARBA00022801"/>
    </source>
</evidence>
<dbReference type="Proteomes" id="UP000219374">
    <property type="component" value="Unassembled WGS sequence"/>
</dbReference>
<organism evidence="5 6">
    <name type="scientific">Pseudoxanthomonas wuyuanensis</name>
    <dbReference type="NCBI Taxonomy" id="1073196"/>
    <lineage>
        <taxon>Bacteria</taxon>
        <taxon>Pseudomonadati</taxon>
        <taxon>Pseudomonadota</taxon>
        <taxon>Gammaproteobacteria</taxon>
        <taxon>Lysobacterales</taxon>
        <taxon>Lysobacteraceae</taxon>
        <taxon>Pseudoxanthomonas</taxon>
    </lineage>
</organism>
<evidence type="ECO:0000256" key="3">
    <source>
        <dbReference type="SAM" id="MobiDB-lite"/>
    </source>
</evidence>
<dbReference type="AlphaFoldDB" id="A0A286D943"/>
<feature type="chain" id="PRO_5012380151" evidence="4">
    <location>
        <begin position="24"/>
        <end position="334"/>
    </location>
</feature>
<dbReference type="InterPro" id="IPR029058">
    <property type="entry name" value="AB_hydrolase_fold"/>
</dbReference>
<evidence type="ECO:0000256" key="4">
    <source>
        <dbReference type="SAM" id="SignalP"/>
    </source>
</evidence>
<sequence length="334" mass="35965">MNTFACRFCWVLIATLLSMPAFGQSSAAASGHWEFGLYGNLYGAREYQVWLPAGYADGNDQLPLLLVLHGCVTGPNLMAEASRFNEIADAERFVIVYPRQNVSANPSRCWNWPLAINQSRGAGEPSILAGIVAQVKSHYRIDERRVHVTGISAGGAMTSIMLACYSDVFAAGAVHAGGMYKAATTLSGGAYALLNGSIYSPDERGRRAWECAGSPSPRQLPMLVFHGSADATVNPVNGRQTVRQFLQTSDLGDDRQDNDSVGSAATSVATHQIPGGRSYTVETYSYGGKVLAQHYLVHGMGHAWSGGDGNYPFTDPGGPDASLITWLFFKDRMR</sequence>
<dbReference type="SUPFAM" id="SSF53474">
    <property type="entry name" value="alpha/beta-Hydrolases"/>
    <property type="match status" value="2"/>
</dbReference>
<keyword evidence="1 4" id="KW-0732">Signal</keyword>
<dbReference type="GO" id="GO:0005576">
    <property type="term" value="C:extracellular region"/>
    <property type="evidence" value="ECO:0007669"/>
    <property type="project" value="InterPro"/>
</dbReference>
<dbReference type="Pfam" id="PF10503">
    <property type="entry name" value="Esterase_PHB"/>
    <property type="match status" value="1"/>
</dbReference>
<feature type="region of interest" description="Disordered" evidence="3">
    <location>
        <begin position="249"/>
        <end position="269"/>
    </location>
</feature>
<keyword evidence="6" id="KW-1185">Reference proteome</keyword>
<evidence type="ECO:0000256" key="1">
    <source>
        <dbReference type="ARBA" id="ARBA00022729"/>
    </source>
</evidence>
<dbReference type="PANTHER" id="PTHR43037:SF1">
    <property type="entry name" value="BLL1128 PROTEIN"/>
    <property type="match status" value="1"/>
</dbReference>
<proteinExistence type="predicted"/>
<protein>
    <submittedName>
        <fullName evidence="5">Esterase, PHB depolymerase family</fullName>
    </submittedName>
</protein>
<accession>A0A286D943</accession>
<dbReference type="NCBIfam" id="TIGR01840">
    <property type="entry name" value="esterase_phb"/>
    <property type="match status" value="1"/>
</dbReference>
<dbReference type="InterPro" id="IPR050955">
    <property type="entry name" value="Plant_Biomass_Hydrol_Est"/>
</dbReference>
<dbReference type="Gene3D" id="3.40.50.1820">
    <property type="entry name" value="alpha/beta hydrolase"/>
    <property type="match status" value="1"/>
</dbReference>